<reference evidence="1" key="2">
    <citation type="submission" date="2022-01" db="EMBL/GenBank/DDBJ databases">
        <authorList>
            <person name="Yamashiro T."/>
            <person name="Shiraishi A."/>
            <person name="Satake H."/>
            <person name="Nakayama K."/>
        </authorList>
    </citation>
    <scope>NUCLEOTIDE SEQUENCE</scope>
</reference>
<reference evidence="1" key="1">
    <citation type="journal article" date="2022" name="Int. J. Mol. Sci.">
        <title>Draft Genome of Tanacetum Coccineum: Genomic Comparison of Closely Related Tanacetum-Family Plants.</title>
        <authorList>
            <person name="Yamashiro T."/>
            <person name="Shiraishi A."/>
            <person name="Nakayama K."/>
            <person name="Satake H."/>
        </authorList>
    </citation>
    <scope>NUCLEOTIDE SEQUENCE</scope>
</reference>
<dbReference type="EMBL" id="BQNB010013232">
    <property type="protein sequence ID" value="GJT13462.1"/>
    <property type="molecule type" value="Genomic_DNA"/>
</dbReference>
<comment type="caution">
    <text evidence="1">The sequence shown here is derived from an EMBL/GenBank/DDBJ whole genome shotgun (WGS) entry which is preliminary data.</text>
</comment>
<proteinExistence type="predicted"/>
<evidence type="ECO:0000313" key="2">
    <source>
        <dbReference type="Proteomes" id="UP001151760"/>
    </source>
</evidence>
<keyword evidence="2" id="KW-1185">Reference proteome</keyword>
<name>A0ABQ5BI49_9ASTR</name>
<organism evidence="1 2">
    <name type="scientific">Tanacetum coccineum</name>
    <dbReference type="NCBI Taxonomy" id="301880"/>
    <lineage>
        <taxon>Eukaryota</taxon>
        <taxon>Viridiplantae</taxon>
        <taxon>Streptophyta</taxon>
        <taxon>Embryophyta</taxon>
        <taxon>Tracheophyta</taxon>
        <taxon>Spermatophyta</taxon>
        <taxon>Magnoliopsida</taxon>
        <taxon>eudicotyledons</taxon>
        <taxon>Gunneridae</taxon>
        <taxon>Pentapetalae</taxon>
        <taxon>asterids</taxon>
        <taxon>campanulids</taxon>
        <taxon>Asterales</taxon>
        <taxon>Asteraceae</taxon>
        <taxon>Asteroideae</taxon>
        <taxon>Anthemideae</taxon>
        <taxon>Anthemidinae</taxon>
        <taxon>Tanacetum</taxon>
    </lineage>
</organism>
<evidence type="ECO:0000313" key="1">
    <source>
        <dbReference type="EMBL" id="GJT13462.1"/>
    </source>
</evidence>
<gene>
    <name evidence="1" type="ORF">Tco_0860504</name>
</gene>
<dbReference type="Proteomes" id="UP001151760">
    <property type="component" value="Unassembled WGS sequence"/>
</dbReference>
<protein>
    <submittedName>
        <fullName evidence="1">Uncharacterized protein</fullName>
    </submittedName>
</protein>
<accession>A0ABQ5BI49</accession>
<sequence length="324" mass="35870">MGEPLSPDRVFDFPMDEPHPGYDFFTPAPLPEYAGNPNNNNGWLAVDDYLLGELEAMVDEQMVVPAVDEIAEQMVVPAVKEVAEPVVEAEEEQVIILVVDVVEGQMGAPMMDIEEDLAVLFGDDDFEDDASDGFGEEEVWEVNEDWLMAPTTPPLVLVVPPPSVYEVGGPSTAVAEDVFLSHGQLVQNVIQMSDADIAAGVTIGEIGRVGSADFYPERRDGYKIDSTGSGFAGRCATERHADPVVVDYSYRDEQQGEHTDADFLLITSRRIVDVNRFLRRVEVKMVSPKVGNEKWRRLLLREMCVAFDVSTDGHEEDFFPRNGV</sequence>